<reference evidence="2" key="2">
    <citation type="submission" date="2021-04" db="EMBL/GenBank/DDBJ databases">
        <authorList>
            <person name="Gilroy R."/>
        </authorList>
    </citation>
    <scope>NUCLEOTIDE SEQUENCE</scope>
    <source>
        <strain evidence="2">ChiGjej1B1-98</strain>
    </source>
</reference>
<dbReference type="CDD" id="cd13585">
    <property type="entry name" value="PBP2_TMBP_like"/>
    <property type="match status" value="1"/>
</dbReference>
<accession>A0A9D1YU43</accession>
<evidence type="ECO:0000313" key="2">
    <source>
        <dbReference type="EMBL" id="HIY65070.1"/>
    </source>
</evidence>
<dbReference type="Gene3D" id="3.40.190.10">
    <property type="entry name" value="Periplasmic binding protein-like II"/>
    <property type="match status" value="2"/>
</dbReference>
<feature type="chain" id="PRO_5039455736" evidence="1">
    <location>
        <begin position="26"/>
        <end position="444"/>
    </location>
</feature>
<sequence length="444" mass="48039">MKRRASTKIIGGVAIAAFGASLLTACSPGGEALPDVDEISGDFDWKRFDGETIRFVAGLQPWQEQIEPLIPEFEELTGIDVEMEALPEDQFRQRLQVELTAGSSDIDVFMTSVQQDGARFANSGWYEELVPYIENESLTSPDYDFSDFSESVLEGHTFDGTLSALPIQLEVQMLFYRKDLIEAAGYDAPPATLDELDEMAAATTDPGNGVFGWAVRGKRAAAVTQLTSFLANHGATYMDDEGKAAFDSPEGIEAIDEYGRLLREYGPSGSVNNGWEELLAMFQAGNIALWADNSGQAAAIRDPEQTEITDEVGYAPMPQNGDDSAQTFFGWGAAISSASEKKPAAWLFLQWLTSAEVVAELQEAGIPGGRQSIEFGDDVPHDFVDAFQTSLATAQPQLPQVQSVPEVRDAIGDVLVASIQGGDVEAAATSAADEFDRIVEMETR</sequence>
<reference evidence="2" key="1">
    <citation type="journal article" date="2021" name="PeerJ">
        <title>Extensive microbial diversity within the chicken gut microbiome revealed by metagenomics and culture.</title>
        <authorList>
            <person name="Gilroy R."/>
            <person name="Ravi A."/>
            <person name="Getino M."/>
            <person name="Pursley I."/>
            <person name="Horton D.L."/>
            <person name="Alikhan N.F."/>
            <person name="Baker D."/>
            <person name="Gharbi K."/>
            <person name="Hall N."/>
            <person name="Watson M."/>
            <person name="Adriaenssens E.M."/>
            <person name="Foster-Nyarko E."/>
            <person name="Jarju S."/>
            <person name="Secka A."/>
            <person name="Antonio M."/>
            <person name="Oren A."/>
            <person name="Chaudhuri R.R."/>
            <person name="La Ragione R."/>
            <person name="Hildebrand F."/>
            <person name="Pallen M.J."/>
        </authorList>
    </citation>
    <scope>NUCLEOTIDE SEQUENCE</scope>
    <source>
        <strain evidence="2">ChiGjej1B1-98</strain>
    </source>
</reference>
<dbReference type="Proteomes" id="UP000824005">
    <property type="component" value="Unassembled WGS sequence"/>
</dbReference>
<dbReference type="InterPro" id="IPR006059">
    <property type="entry name" value="SBP"/>
</dbReference>
<dbReference type="SUPFAM" id="SSF53850">
    <property type="entry name" value="Periplasmic binding protein-like II"/>
    <property type="match status" value="1"/>
</dbReference>
<organism evidence="2 3">
    <name type="scientific">Candidatus Agrococcus pullicola</name>
    <dbReference type="NCBI Taxonomy" id="2838429"/>
    <lineage>
        <taxon>Bacteria</taxon>
        <taxon>Bacillati</taxon>
        <taxon>Actinomycetota</taxon>
        <taxon>Actinomycetes</taxon>
        <taxon>Micrococcales</taxon>
        <taxon>Microbacteriaceae</taxon>
        <taxon>Agrococcus</taxon>
    </lineage>
</organism>
<dbReference type="PANTHER" id="PTHR43649:SF12">
    <property type="entry name" value="DIACETYLCHITOBIOSE BINDING PROTEIN DASA"/>
    <property type="match status" value="1"/>
</dbReference>
<dbReference type="PROSITE" id="PS51257">
    <property type="entry name" value="PROKAR_LIPOPROTEIN"/>
    <property type="match status" value="1"/>
</dbReference>
<dbReference type="PANTHER" id="PTHR43649">
    <property type="entry name" value="ARABINOSE-BINDING PROTEIN-RELATED"/>
    <property type="match status" value="1"/>
</dbReference>
<comment type="caution">
    <text evidence="2">The sequence shown here is derived from an EMBL/GenBank/DDBJ whole genome shotgun (WGS) entry which is preliminary data.</text>
</comment>
<dbReference type="Pfam" id="PF01547">
    <property type="entry name" value="SBP_bac_1"/>
    <property type="match status" value="1"/>
</dbReference>
<dbReference type="InterPro" id="IPR050490">
    <property type="entry name" value="Bact_solute-bd_prot1"/>
</dbReference>
<protein>
    <submittedName>
        <fullName evidence="2">Sugar ABC transporter substrate-binding protein</fullName>
    </submittedName>
</protein>
<evidence type="ECO:0000313" key="3">
    <source>
        <dbReference type="Proteomes" id="UP000824005"/>
    </source>
</evidence>
<evidence type="ECO:0000256" key="1">
    <source>
        <dbReference type="SAM" id="SignalP"/>
    </source>
</evidence>
<feature type="signal peptide" evidence="1">
    <location>
        <begin position="1"/>
        <end position="25"/>
    </location>
</feature>
<gene>
    <name evidence="2" type="ORF">H9830_02175</name>
</gene>
<proteinExistence type="predicted"/>
<keyword evidence="1" id="KW-0732">Signal</keyword>
<name>A0A9D1YU43_9MICO</name>
<dbReference type="AlphaFoldDB" id="A0A9D1YU43"/>
<dbReference type="EMBL" id="DXDC01000060">
    <property type="protein sequence ID" value="HIY65070.1"/>
    <property type="molecule type" value="Genomic_DNA"/>
</dbReference>